<keyword evidence="1" id="KW-0436">Ligase</keyword>
<protein>
    <submittedName>
        <fullName evidence="6">Phosphoribosylglycinamide synthetase, ATP-grasp (A) domain protein</fullName>
    </submittedName>
</protein>
<dbReference type="GO" id="GO:0005524">
    <property type="term" value="F:ATP binding"/>
    <property type="evidence" value="ECO:0007669"/>
    <property type="project" value="UniProtKB-UniRule"/>
</dbReference>
<dbReference type="RefSeq" id="WP_046442201.1">
    <property type="nucleotide sequence ID" value="NZ_LAYJ01000033.1"/>
</dbReference>
<dbReference type="InterPro" id="IPR011761">
    <property type="entry name" value="ATP-grasp"/>
</dbReference>
<feature type="domain" description="ATP-grasp" evidence="5">
    <location>
        <begin position="107"/>
        <end position="300"/>
    </location>
</feature>
<dbReference type="InterPro" id="IPR052032">
    <property type="entry name" value="ATP-dep_AA_Ligase"/>
</dbReference>
<evidence type="ECO:0000256" key="1">
    <source>
        <dbReference type="ARBA" id="ARBA00022598"/>
    </source>
</evidence>
<dbReference type="EMBL" id="LAYJ01000033">
    <property type="protein sequence ID" value="KKI52182.1"/>
    <property type="molecule type" value="Genomic_DNA"/>
</dbReference>
<dbReference type="SUPFAM" id="SSF52440">
    <property type="entry name" value="PreATP-grasp domain"/>
    <property type="match status" value="1"/>
</dbReference>
<evidence type="ECO:0000256" key="2">
    <source>
        <dbReference type="ARBA" id="ARBA00022741"/>
    </source>
</evidence>
<gene>
    <name evidence="6" type="ORF">CHK_0290</name>
</gene>
<reference evidence="6 7" key="1">
    <citation type="submission" date="2015-04" db="EMBL/GenBank/DDBJ databases">
        <title>Draft genome sequence of bacteremic isolate Catabacter hongkongensis type strain HKU16T.</title>
        <authorList>
            <person name="Lau S.K."/>
            <person name="Teng J.L."/>
            <person name="Huang Y."/>
            <person name="Curreem S.O."/>
            <person name="Tsui S.K."/>
            <person name="Woo P.C."/>
        </authorList>
    </citation>
    <scope>NUCLEOTIDE SEQUENCE [LARGE SCALE GENOMIC DNA]</scope>
    <source>
        <strain evidence="6 7">HKU16</strain>
    </source>
</reference>
<evidence type="ECO:0000313" key="7">
    <source>
        <dbReference type="Proteomes" id="UP000034076"/>
    </source>
</evidence>
<dbReference type="PROSITE" id="PS50975">
    <property type="entry name" value="ATP_GRASP"/>
    <property type="match status" value="1"/>
</dbReference>
<dbReference type="OrthoDB" id="9803907at2"/>
<dbReference type="InterPro" id="IPR013815">
    <property type="entry name" value="ATP_grasp_subdomain_1"/>
</dbReference>
<evidence type="ECO:0000256" key="4">
    <source>
        <dbReference type="PROSITE-ProRule" id="PRU00409"/>
    </source>
</evidence>
<dbReference type="SUPFAM" id="SSF56059">
    <property type="entry name" value="Glutathione synthetase ATP-binding domain-like"/>
    <property type="match status" value="1"/>
</dbReference>
<name>A0A0M2NP56_9FIRM</name>
<dbReference type="AlphaFoldDB" id="A0A0M2NP56"/>
<dbReference type="InterPro" id="IPR016185">
    <property type="entry name" value="PreATP-grasp_dom_sf"/>
</dbReference>
<dbReference type="PANTHER" id="PTHR43585:SF2">
    <property type="entry name" value="ATP-GRASP ENZYME FSQD"/>
    <property type="match status" value="1"/>
</dbReference>
<dbReference type="Gene3D" id="3.30.1490.20">
    <property type="entry name" value="ATP-grasp fold, A domain"/>
    <property type="match status" value="1"/>
</dbReference>
<evidence type="ECO:0000259" key="5">
    <source>
        <dbReference type="PROSITE" id="PS50975"/>
    </source>
</evidence>
<keyword evidence="3 4" id="KW-0067">ATP-binding</keyword>
<dbReference type="PANTHER" id="PTHR43585">
    <property type="entry name" value="FUMIPYRROLE BIOSYNTHESIS PROTEIN C"/>
    <property type="match status" value="1"/>
</dbReference>
<dbReference type="Gene3D" id="3.40.50.20">
    <property type="match status" value="1"/>
</dbReference>
<accession>A0A0M2NP56</accession>
<comment type="caution">
    <text evidence="6">The sequence shown here is derived from an EMBL/GenBank/DDBJ whole genome shotgun (WGS) entry which is preliminary data.</text>
</comment>
<dbReference type="Pfam" id="PF13535">
    <property type="entry name" value="ATP-grasp_4"/>
    <property type="match status" value="1"/>
</dbReference>
<dbReference type="STRING" id="270498.CHK_0290"/>
<dbReference type="GO" id="GO:0016874">
    <property type="term" value="F:ligase activity"/>
    <property type="evidence" value="ECO:0007669"/>
    <property type="project" value="UniProtKB-KW"/>
</dbReference>
<dbReference type="PATRIC" id="fig|270498.16.peg.2898"/>
<dbReference type="Proteomes" id="UP000034076">
    <property type="component" value="Unassembled WGS sequence"/>
</dbReference>
<dbReference type="GO" id="GO:0046872">
    <property type="term" value="F:metal ion binding"/>
    <property type="evidence" value="ECO:0007669"/>
    <property type="project" value="InterPro"/>
</dbReference>
<proteinExistence type="predicted"/>
<evidence type="ECO:0000256" key="3">
    <source>
        <dbReference type="ARBA" id="ARBA00022840"/>
    </source>
</evidence>
<organism evidence="6 7">
    <name type="scientific">Christensenella hongkongensis</name>
    <dbReference type="NCBI Taxonomy" id="270498"/>
    <lineage>
        <taxon>Bacteria</taxon>
        <taxon>Bacillati</taxon>
        <taxon>Bacillota</taxon>
        <taxon>Clostridia</taxon>
        <taxon>Christensenellales</taxon>
        <taxon>Christensenellaceae</taxon>
        <taxon>Christensenella</taxon>
    </lineage>
</organism>
<keyword evidence="7" id="KW-1185">Reference proteome</keyword>
<keyword evidence="2 4" id="KW-0547">Nucleotide-binding</keyword>
<sequence length="383" mass="42305">MKKIVIIGAGEFQNPLIEKAKKLGYETHVFAWKCGDIGERTADYFYPVSITEKEVILRECEQIRPDAVVSIASDLATLTVGYIAQRLGLPHNSEACIQCSTDKFKMRKAFRAAGILTPEFAQVSGQQGALKLEGMSYPLIVKPTDRSGSRGITKVWEESEAAEAVKRAIDCSFAKAAIVEEFIEGDEYSCECISQDGVHHLLALTKKYTTNAPHFIETGHIEPSGIEDSMLQKIKETVFAGLDALGIRVGASHTEFRISPKNEPVIIEIGARMGGDCIGSHLVPLSTGYDFTKMVVEAAAGIPISLERHAHYKTAAIRFLLEPDDIRNMQSFERDFPEIVVEKSPLHEENLNKAADSSTRAGYYIMAGNDREAMENMLKSDRN</sequence>
<dbReference type="Gene3D" id="3.30.470.20">
    <property type="entry name" value="ATP-grasp fold, B domain"/>
    <property type="match status" value="1"/>
</dbReference>
<evidence type="ECO:0000313" key="6">
    <source>
        <dbReference type="EMBL" id="KKI52182.1"/>
    </source>
</evidence>